<dbReference type="SUPFAM" id="SSF54909">
    <property type="entry name" value="Dimeric alpha+beta barrel"/>
    <property type="match status" value="1"/>
</dbReference>
<dbReference type="RefSeq" id="WP_161140868.1">
    <property type="nucleotide sequence ID" value="NZ_SPKJ01000040.1"/>
</dbReference>
<dbReference type="OrthoDB" id="9792392at2"/>
<organism evidence="1 2">
    <name type="scientific">Propylenella binzhouense</name>
    <dbReference type="NCBI Taxonomy" id="2555902"/>
    <lineage>
        <taxon>Bacteria</taxon>
        <taxon>Pseudomonadati</taxon>
        <taxon>Pseudomonadota</taxon>
        <taxon>Alphaproteobacteria</taxon>
        <taxon>Hyphomicrobiales</taxon>
        <taxon>Propylenellaceae</taxon>
        <taxon>Propylenella</taxon>
    </lineage>
</organism>
<accession>A0A964T534</accession>
<dbReference type="AlphaFoldDB" id="A0A964T534"/>
<dbReference type="Gene3D" id="3.30.70.100">
    <property type="match status" value="1"/>
</dbReference>
<gene>
    <name evidence="1" type="ORF">E4O86_12445</name>
</gene>
<comment type="caution">
    <text evidence="1">The sequence shown here is derived from an EMBL/GenBank/DDBJ whole genome shotgun (WGS) entry which is preliminary data.</text>
</comment>
<dbReference type="Proteomes" id="UP000773614">
    <property type="component" value="Unassembled WGS sequence"/>
</dbReference>
<dbReference type="InterPro" id="IPR009874">
    <property type="entry name" value="DUF1428"/>
</dbReference>
<dbReference type="Pfam" id="PF07237">
    <property type="entry name" value="DUF1428"/>
    <property type="match status" value="1"/>
</dbReference>
<evidence type="ECO:0000313" key="1">
    <source>
        <dbReference type="EMBL" id="MYZ48519.1"/>
    </source>
</evidence>
<name>A0A964T534_9HYPH</name>
<dbReference type="PIRSF" id="PIRSF007028">
    <property type="entry name" value="UCP007028"/>
    <property type="match status" value="1"/>
</dbReference>
<proteinExistence type="predicted"/>
<dbReference type="InterPro" id="IPR011008">
    <property type="entry name" value="Dimeric_a/b-barrel"/>
</dbReference>
<dbReference type="EMBL" id="SPKJ01000040">
    <property type="protein sequence ID" value="MYZ48519.1"/>
    <property type="molecule type" value="Genomic_DNA"/>
</dbReference>
<reference evidence="1" key="1">
    <citation type="submission" date="2019-03" db="EMBL/GenBank/DDBJ databases">
        <title>Afifella sp. nov., isolated from activated sludge.</title>
        <authorList>
            <person name="Li Q."/>
            <person name="Liu Y."/>
        </authorList>
    </citation>
    <scope>NUCLEOTIDE SEQUENCE</scope>
    <source>
        <strain evidence="1">L72</strain>
    </source>
</reference>
<keyword evidence="2" id="KW-1185">Reference proteome</keyword>
<evidence type="ECO:0000313" key="2">
    <source>
        <dbReference type="Proteomes" id="UP000773614"/>
    </source>
</evidence>
<sequence length="116" mass="13127">MNYVDGFVIAVPTANKEAFRKMAAEIAPVFREHGALKVVECWGDDVPDGKTTDFKRAVKAEPDETVVFSWVVWPSKEIRDAGNKRIMEDPRMQSPDMSIFDGRRMIFGGFQTIVET</sequence>
<protein>
    <submittedName>
        <fullName evidence="1">DUF1428 domain-containing protein</fullName>
    </submittedName>
</protein>